<evidence type="ECO:0000313" key="2">
    <source>
        <dbReference type="Proteomes" id="UP000298681"/>
    </source>
</evidence>
<dbReference type="AlphaFoldDB" id="A0A4Z1R1Q6"/>
<dbReference type="EMBL" id="SPUH01000002">
    <property type="protein sequence ID" value="TKS52866.1"/>
    <property type="molecule type" value="Genomic_DNA"/>
</dbReference>
<name>A0A4Z1R1Q6_9GAMM</name>
<evidence type="ECO:0000313" key="1">
    <source>
        <dbReference type="EMBL" id="TKS52866.1"/>
    </source>
</evidence>
<dbReference type="RefSeq" id="WP_134674987.1">
    <property type="nucleotide sequence ID" value="NZ_SPUH01000002.1"/>
</dbReference>
<comment type="caution">
    <text evidence="1">The sequence shown here is derived from an EMBL/GenBank/DDBJ whole genome shotgun (WGS) entry which is preliminary data.</text>
</comment>
<keyword evidence="2" id="KW-1185">Reference proteome</keyword>
<gene>
    <name evidence="1" type="ORF">E4582_11555</name>
</gene>
<protein>
    <submittedName>
        <fullName evidence="1">Uncharacterized protein</fullName>
    </submittedName>
</protein>
<proteinExistence type="predicted"/>
<organism evidence="1 2">
    <name type="scientific">Luteimonas yindakuii</name>
    <dbReference type="NCBI Taxonomy" id="2565782"/>
    <lineage>
        <taxon>Bacteria</taxon>
        <taxon>Pseudomonadati</taxon>
        <taxon>Pseudomonadota</taxon>
        <taxon>Gammaproteobacteria</taxon>
        <taxon>Lysobacterales</taxon>
        <taxon>Lysobacteraceae</taxon>
        <taxon>Luteimonas</taxon>
    </lineage>
</organism>
<accession>A0A4Z1R1Q6</accession>
<dbReference type="Proteomes" id="UP000298681">
    <property type="component" value="Unassembled WGS sequence"/>
</dbReference>
<reference evidence="1 2" key="1">
    <citation type="submission" date="2019-01" db="EMBL/GenBank/DDBJ databases">
        <authorList>
            <person name="Zhang S."/>
        </authorList>
    </citation>
    <scope>NUCLEOTIDE SEQUENCE [LARGE SCALE GENOMIC DNA]</scope>
    <source>
        <strain evidence="1 2">1626</strain>
    </source>
</reference>
<sequence>MRSRSDVDTELGHLQQRLLVLCAELPPDQVREAFAREAEPLTRDPPAELDAYIQERIHTMLVAAGVIEDESPTG</sequence>